<comment type="caution">
    <text evidence="1">The sequence shown here is derived from an EMBL/GenBank/DDBJ whole genome shotgun (WGS) entry which is preliminary data.</text>
</comment>
<evidence type="ECO:0008006" key="3">
    <source>
        <dbReference type="Google" id="ProtNLM"/>
    </source>
</evidence>
<organism evidence="1 2">
    <name type="scientific">Kerstersia gyiorum</name>
    <dbReference type="NCBI Taxonomy" id="206506"/>
    <lineage>
        <taxon>Bacteria</taxon>
        <taxon>Pseudomonadati</taxon>
        <taxon>Pseudomonadota</taxon>
        <taxon>Betaproteobacteria</taxon>
        <taxon>Burkholderiales</taxon>
        <taxon>Alcaligenaceae</taxon>
        <taxon>Kerstersia</taxon>
    </lineage>
</organism>
<proteinExistence type="predicted"/>
<dbReference type="AlphaFoldDB" id="A0A4Q7MIG1"/>
<sequence>MRQVDQSSKPDSATLVQTIYSPLVSREAFAHAIGLPLGVLIKQSERGYWPTVKIGKRIFINVEVVRIKAAERAAEFAL</sequence>
<dbReference type="EMBL" id="SGWZ01000004">
    <property type="protein sequence ID" value="RZS67333.1"/>
    <property type="molecule type" value="Genomic_DNA"/>
</dbReference>
<dbReference type="Proteomes" id="UP000292039">
    <property type="component" value="Unassembled WGS sequence"/>
</dbReference>
<gene>
    <name evidence="1" type="ORF">EV679_2547</name>
</gene>
<protein>
    <recommendedName>
        <fullName evidence="3">DNA-binding protein</fullName>
    </recommendedName>
</protein>
<accession>A0A4Q7MIG1</accession>
<reference evidence="1 2" key="1">
    <citation type="submission" date="2019-02" db="EMBL/GenBank/DDBJ databases">
        <title>Genomic Encyclopedia of Type Strains, Phase IV (KMG-IV): sequencing the most valuable type-strain genomes for metagenomic binning, comparative biology and taxonomic classification.</title>
        <authorList>
            <person name="Goeker M."/>
        </authorList>
    </citation>
    <scope>NUCLEOTIDE SEQUENCE [LARGE SCALE GENOMIC DNA]</scope>
    <source>
        <strain evidence="1 2">DSM 16618</strain>
    </source>
</reference>
<evidence type="ECO:0000313" key="2">
    <source>
        <dbReference type="Proteomes" id="UP000292039"/>
    </source>
</evidence>
<evidence type="ECO:0000313" key="1">
    <source>
        <dbReference type="EMBL" id="RZS67333.1"/>
    </source>
</evidence>
<dbReference type="RefSeq" id="WP_242611487.1">
    <property type="nucleotide sequence ID" value="NZ_CBCSEB010000008.1"/>
</dbReference>
<name>A0A4Q7MIG1_9BURK</name>